<organism evidence="2">
    <name type="scientific">Haematobia irritans</name>
    <name type="common">Horn fly</name>
    <name type="synonym">Conops irritans</name>
    <dbReference type="NCBI Taxonomy" id="7368"/>
    <lineage>
        <taxon>Eukaryota</taxon>
        <taxon>Metazoa</taxon>
        <taxon>Ecdysozoa</taxon>
        <taxon>Arthropoda</taxon>
        <taxon>Hexapoda</taxon>
        <taxon>Insecta</taxon>
        <taxon>Pterygota</taxon>
        <taxon>Neoptera</taxon>
        <taxon>Endopterygota</taxon>
        <taxon>Diptera</taxon>
        <taxon>Brachycera</taxon>
        <taxon>Muscomorpha</taxon>
        <taxon>Muscoidea</taxon>
        <taxon>Muscidae</taxon>
        <taxon>Haematobia</taxon>
    </lineage>
</organism>
<sequence length="276" mass="31326">MALKTEIFDQNTTLFHVLDENEVTKFGALSLKVERLSEEVNAVKLQLDGLARLVDQNQARNESQFVQINTSLVGLQTSVDVIDSRLDAIGTKIEDMEQEIVRLRTETISEIGQLQLRIDSIYQRLTNVETGVNDNTTRLAELTTQVNQNTTQINTVVSQYDDLNRRIRETESNIAALELKTMVGNIIQSGDKVRIWDTSRGQIYYVTYTGAGPLVLGSTYQGTFSGDITGVRTWGLNPDQYWERPAFVTPYAVTGQFYYFYRSNGSESWTNRCYVF</sequence>
<name>A0A1L8EI65_HAEIR</name>
<evidence type="ECO:0000256" key="1">
    <source>
        <dbReference type="SAM" id="Coils"/>
    </source>
</evidence>
<dbReference type="AlphaFoldDB" id="A0A1L8EI65"/>
<evidence type="ECO:0000313" key="2">
    <source>
        <dbReference type="EMBL" id="JAV18299.1"/>
    </source>
</evidence>
<keyword evidence="1" id="KW-0175">Coiled coil</keyword>
<proteinExistence type="predicted"/>
<feature type="coiled-coil region" evidence="1">
    <location>
        <begin position="153"/>
        <end position="180"/>
    </location>
</feature>
<dbReference type="SUPFAM" id="SSF57997">
    <property type="entry name" value="Tropomyosin"/>
    <property type="match status" value="1"/>
</dbReference>
<reference evidence="2" key="1">
    <citation type="submission" date="2017-01" db="EMBL/GenBank/DDBJ databases">
        <title>An insight into the sialome and mialome of the horn fly, Haematobia irritans.</title>
        <authorList>
            <person name="Breijo M."/>
            <person name="Boiani M."/>
            <person name="Ures X."/>
            <person name="Rocha S."/>
            <person name="Sequeira M."/>
            <person name="Ribeiro J.M."/>
        </authorList>
    </citation>
    <scope>NUCLEOTIDE SEQUENCE</scope>
</reference>
<accession>A0A1L8EI65</accession>
<dbReference type="Gene3D" id="1.10.287.1490">
    <property type="match status" value="1"/>
</dbReference>
<dbReference type="EMBL" id="GFDG01000500">
    <property type="protein sequence ID" value="JAV18299.1"/>
    <property type="molecule type" value="Transcribed_RNA"/>
</dbReference>
<protein>
    <submittedName>
        <fullName evidence="2">Putative vp3</fullName>
    </submittedName>
</protein>